<organism evidence="1 2">
    <name type="scientific">Diphasiastrum complanatum</name>
    <name type="common">Issler's clubmoss</name>
    <name type="synonym">Lycopodium complanatum</name>
    <dbReference type="NCBI Taxonomy" id="34168"/>
    <lineage>
        <taxon>Eukaryota</taxon>
        <taxon>Viridiplantae</taxon>
        <taxon>Streptophyta</taxon>
        <taxon>Embryophyta</taxon>
        <taxon>Tracheophyta</taxon>
        <taxon>Lycopodiopsida</taxon>
        <taxon>Lycopodiales</taxon>
        <taxon>Lycopodiaceae</taxon>
        <taxon>Lycopodioideae</taxon>
        <taxon>Diphasiastrum</taxon>
    </lineage>
</organism>
<gene>
    <name evidence="1" type="ORF">O6H91_02G003300</name>
</gene>
<dbReference type="EMBL" id="CM055093">
    <property type="protein sequence ID" value="KAJ7564126.1"/>
    <property type="molecule type" value="Genomic_DNA"/>
</dbReference>
<accession>A0ACC2ECG8</accession>
<evidence type="ECO:0000313" key="2">
    <source>
        <dbReference type="Proteomes" id="UP001162992"/>
    </source>
</evidence>
<dbReference type="Proteomes" id="UP001162992">
    <property type="component" value="Chromosome 2"/>
</dbReference>
<evidence type="ECO:0000313" key="1">
    <source>
        <dbReference type="EMBL" id="KAJ7564126.1"/>
    </source>
</evidence>
<name>A0ACC2ECG8_DIPCM</name>
<reference evidence="2" key="1">
    <citation type="journal article" date="2024" name="Proc. Natl. Acad. Sci. U.S.A.">
        <title>Extraordinary preservation of gene collinearity over three hundred million years revealed in homosporous lycophytes.</title>
        <authorList>
            <person name="Li C."/>
            <person name="Wickell D."/>
            <person name="Kuo L.Y."/>
            <person name="Chen X."/>
            <person name="Nie B."/>
            <person name="Liao X."/>
            <person name="Peng D."/>
            <person name="Ji J."/>
            <person name="Jenkins J."/>
            <person name="Williams M."/>
            <person name="Shu S."/>
            <person name="Plott C."/>
            <person name="Barry K."/>
            <person name="Rajasekar S."/>
            <person name="Grimwood J."/>
            <person name="Han X."/>
            <person name="Sun S."/>
            <person name="Hou Z."/>
            <person name="He W."/>
            <person name="Dai G."/>
            <person name="Sun C."/>
            <person name="Schmutz J."/>
            <person name="Leebens-Mack J.H."/>
            <person name="Li F.W."/>
            <person name="Wang L."/>
        </authorList>
    </citation>
    <scope>NUCLEOTIDE SEQUENCE [LARGE SCALE GENOMIC DNA]</scope>
    <source>
        <strain evidence="2">cv. PW_Plant_1</strain>
    </source>
</reference>
<protein>
    <submittedName>
        <fullName evidence="1">Uncharacterized protein</fullName>
    </submittedName>
</protein>
<comment type="caution">
    <text evidence="1">The sequence shown here is derived from an EMBL/GenBank/DDBJ whole genome shotgun (WGS) entry which is preliminary data.</text>
</comment>
<sequence>MAAFCLRSSSSISCAISFLDPSLPPHHTSHRHQHLRSEASVSSGFFSRHFSDIRTIRFRISNIADEARNPVGSRFGFPDFALHTDLWSSKPWTYSLKPAAERSRDKRAIISDSAYSSVTGKGNIISLGEYQEITKTEVEVGDNWKKVSQIEVKEVEEILPVEKFEESGEIGGGGGGGGGDFGGGKGGGGGGSGGDEDSSDEEQGKSKGMSMSQKLTLAYAGLVGVGGLIGYLKSGSTKSLVSGVGSAAALFYVHTQLPYHPQFASSIGFGISALLLVVMGSRFRNSGKFFPAGIVTLFSFIMTGGYLHGIVRSSHSHV</sequence>
<keyword evidence="2" id="KW-1185">Reference proteome</keyword>
<proteinExistence type="predicted"/>